<sequence>MPNNLSEQAVVKWKNFATAFILLKAALIKF</sequence>
<accession>A0ABP2GSW1</accession>
<keyword evidence="2" id="KW-1185">Reference proteome</keyword>
<reference evidence="1 2" key="1">
    <citation type="journal article" date="2010" name="Vet. Microbiol.">
        <title>Production of haemolysins by strains of the Actinobacillus minor/porcitonsillarum complex.</title>
        <authorList>
            <person name="Arya G."/>
            <person name="Niven D.F."/>
        </authorList>
    </citation>
    <scope>NUCLEOTIDE SEQUENCE [LARGE SCALE GENOMIC DNA]</scope>
    <source>
        <strain evidence="2">strain 202</strain>
    </source>
</reference>
<organism evidence="1 2">
    <name type="scientific">Actinobacillus minor 202</name>
    <dbReference type="NCBI Taxonomy" id="591023"/>
    <lineage>
        <taxon>Bacteria</taxon>
        <taxon>Pseudomonadati</taxon>
        <taxon>Pseudomonadota</taxon>
        <taxon>Gammaproteobacteria</taxon>
        <taxon>Pasteurellales</taxon>
        <taxon>Pasteurellaceae</taxon>
        <taxon>Actinobacillus</taxon>
    </lineage>
</organism>
<protein>
    <submittedName>
        <fullName evidence="1">Uncharacterized protein</fullName>
    </submittedName>
</protein>
<gene>
    <name evidence="1" type="ORF">AM202_01980</name>
</gene>
<name>A0ABP2GSW1_9PAST</name>
<dbReference type="Proteomes" id="UP000003394">
    <property type="component" value="Unassembled WGS sequence"/>
</dbReference>
<proteinExistence type="predicted"/>
<dbReference type="EMBL" id="ACFT01000086">
    <property type="protein sequence ID" value="EEV24954.1"/>
    <property type="molecule type" value="Genomic_DNA"/>
</dbReference>
<evidence type="ECO:0000313" key="2">
    <source>
        <dbReference type="Proteomes" id="UP000003394"/>
    </source>
</evidence>
<comment type="caution">
    <text evidence="1">The sequence shown here is derived from an EMBL/GenBank/DDBJ whole genome shotgun (WGS) entry which is preliminary data.</text>
</comment>
<evidence type="ECO:0000313" key="1">
    <source>
        <dbReference type="EMBL" id="EEV24954.1"/>
    </source>
</evidence>